<evidence type="ECO:0000313" key="1">
    <source>
        <dbReference type="EMBL" id="KPL74546.1"/>
    </source>
</evidence>
<gene>
    <name evidence="1" type="ORF">AC812_12180</name>
</gene>
<dbReference type="RefSeq" id="WP_061918850.1">
    <property type="nucleotide sequence ID" value="NZ_DF967971.1"/>
</dbReference>
<reference evidence="1 2" key="1">
    <citation type="submission" date="2015-07" db="EMBL/GenBank/DDBJ databases">
        <title>Draft genome of Bellilinea caldifistulae DSM 17877.</title>
        <authorList>
            <person name="Hemp J."/>
            <person name="Ward L.M."/>
            <person name="Pace L.A."/>
            <person name="Fischer W.W."/>
        </authorList>
    </citation>
    <scope>NUCLEOTIDE SEQUENCE [LARGE SCALE GENOMIC DNA]</scope>
    <source>
        <strain evidence="1 2">GOMI-1</strain>
    </source>
</reference>
<protein>
    <submittedName>
        <fullName evidence="1">Uncharacterized protein</fullName>
    </submittedName>
</protein>
<dbReference type="Proteomes" id="UP000050514">
    <property type="component" value="Unassembled WGS sequence"/>
</dbReference>
<proteinExistence type="predicted"/>
<dbReference type="AlphaFoldDB" id="A0A0N8GM79"/>
<dbReference type="OrthoDB" id="38469at200795"/>
<dbReference type="STRING" id="360411.AC812_12180"/>
<dbReference type="Gene3D" id="2.30.30.40">
    <property type="entry name" value="SH3 Domains"/>
    <property type="match status" value="1"/>
</dbReference>
<keyword evidence="2" id="KW-1185">Reference proteome</keyword>
<organism evidence="1 2">
    <name type="scientific">Bellilinea caldifistulae</name>
    <dbReference type="NCBI Taxonomy" id="360411"/>
    <lineage>
        <taxon>Bacteria</taxon>
        <taxon>Bacillati</taxon>
        <taxon>Chloroflexota</taxon>
        <taxon>Anaerolineae</taxon>
        <taxon>Anaerolineales</taxon>
        <taxon>Anaerolineaceae</taxon>
        <taxon>Bellilinea</taxon>
    </lineage>
</organism>
<sequence>MIGKSIYIWDVNSCFGGKVSKIATELKNAGFDSAVLHSSNLVYWRDQKRVDLISALKDAGIETIGGAAVYGADPIGEAVAAADICNDYGLSAFVFDAESKFDAVPNSDHAAEELLQKFREQSGARIGWCWWAMYQSPSSRGVWHPVSVLRSAMAIADFGMPMMYWNWGDDPLSAVRYAEESWKQWRAVTDKPIVPIGRAYHGDGGIVFPESITAFYEAVVKFGAAGVCWWSLQNALALASSGVWDALIALPSHAQQSDEPIAAETAVVRINRINFRTMPQVTTHTVITQLPKGIQGKIIEIKQDGNNVWAKVQIEGWMAVKHNGQTLVDLR</sequence>
<dbReference type="EMBL" id="LGHJ01000017">
    <property type="protein sequence ID" value="KPL74546.1"/>
    <property type="molecule type" value="Genomic_DNA"/>
</dbReference>
<accession>A0A0N8GM79</accession>
<name>A0A0N8GM79_9CHLR</name>
<evidence type="ECO:0000313" key="2">
    <source>
        <dbReference type="Proteomes" id="UP000050514"/>
    </source>
</evidence>
<dbReference type="PATRIC" id="fig|360411.5.peg.2258"/>
<comment type="caution">
    <text evidence="1">The sequence shown here is derived from an EMBL/GenBank/DDBJ whole genome shotgun (WGS) entry which is preliminary data.</text>
</comment>